<keyword evidence="2" id="KW-0378">Hydrolase</keyword>
<dbReference type="InterPro" id="IPR010155">
    <property type="entry name" value="CRISPR-assoc_prot_Cas5d"/>
</dbReference>
<organism evidence="3 4">
    <name type="scientific">Syntrophothermus lipocalidus (strain DSM 12680 / TGB-C1)</name>
    <dbReference type="NCBI Taxonomy" id="643648"/>
    <lineage>
        <taxon>Bacteria</taxon>
        <taxon>Bacillati</taxon>
        <taxon>Bacillota</taxon>
        <taxon>Clostridia</taxon>
        <taxon>Eubacteriales</taxon>
        <taxon>Syntrophomonadaceae</taxon>
        <taxon>Syntrophothermus</taxon>
    </lineage>
</organism>
<dbReference type="GO" id="GO:0016787">
    <property type="term" value="F:hydrolase activity"/>
    <property type="evidence" value="ECO:0007669"/>
    <property type="project" value="UniProtKB-KW"/>
</dbReference>
<keyword evidence="2" id="KW-0255">Endonuclease</keyword>
<dbReference type="KEGG" id="slp:Slip_1547"/>
<dbReference type="EC" id="3.1.-.-" evidence="2"/>
<evidence type="ECO:0000256" key="1">
    <source>
        <dbReference type="ARBA" id="ARBA00023118"/>
    </source>
</evidence>
<accession>D7CNM5</accession>
<dbReference type="Pfam" id="PF09704">
    <property type="entry name" value="Cas_Cas5d"/>
    <property type="match status" value="1"/>
</dbReference>
<evidence type="ECO:0000256" key="2">
    <source>
        <dbReference type="PIRNR" id="PIRNR029950"/>
    </source>
</evidence>
<dbReference type="GO" id="GO:0003723">
    <property type="term" value="F:RNA binding"/>
    <property type="evidence" value="ECO:0007669"/>
    <property type="project" value="UniProtKB-UniRule"/>
</dbReference>
<keyword evidence="4" id="KW-1185">Reference proteome</keyword>
<keyword evidence="2" id="KW-0540">Nuclease</keyword>
<evidence type="ECO:0000313" key="4">
    <source>
        <dbReference type="Proteomes" id="UP000000378"/>
    </source>
</evidence>
<dbReference type="RefSeq" id="WP_013175712.1">
    <property type="nucleotide sequence ID" value="NC_014220.1"/>
</dbReference>
<gene>
    <name evidence="3" type="ordered locus">Slip_1547</name>
</gene>
<comment type="function">
    <text evidence="2">CRISPR (clustered regularly interspaced short palindromic repeat) is an adaptive immune system that provides protection against mobile genetic elements (viruses, transposable elements and conjugative plasmids). CRISPR clusters contain spacers, sequences complementary to antecedent mobile elements, and target invading nucleic acids. CRISPR clusters are transcribed and processed into CRISPR RNA (crRNA).</text>
</comment>
<name>D7CNM5_SYNLT</name>
<keyword evidence="1 2" id="KW-0051">Antiviral defense</keyword>
<keyword evidence="2" id="KW-0694">RNA-binding</keyword>
<dbReference type="InterPro" id="IPR013422">
    <property type="entry name" value="CRISPR-assoc_prot_Cas5_N"/>
</dbReference>
<dbReference type="GO" id="GO:0043571">
    <property type="term" value="P:maintenance of CRISPR repeat elements"/>
    <property type="evidence" value="ECO:0007669"/>
    <property type="project" value="UniProtKB-UniRule"/>
</dbReference>
<dbReference type="EMBL" id="CP002048">
    <property type="protein sequence ID" value="ADI02310.1"/>
    <property type="molecule type" value="Genomic_DNA"/>
</dbReference>
<dbReference type="NCBIfam" id="TIGR02593">
    <property type="entry name" value="CRISPR_cas5"/>
    <property type="match status" value="1"/>
</dbReference>
<dbReference type="InterPro" id="IPR021124">
    <property type="entry name" value="CRISPR-assoc_prot_Cas5"/>
</dbReference>
<proteinExistence type="inferred from homology"/>
<reference evidence="4" key="1">
    <citation type="journal article" date="2010" name="Stand. Genomic Sci.">
        <title>Complete genome sequence of Syntrophothermus lipocalidus type strain (TGB-C1T).</title>
        <authorList>
            <consortium name="US DOE Joint Genome Institute (JGI-PGF)"/>
            <person name="Djao O."/>
            <person name="Zhang X."/>
            <person name="Lucas S."/>
            <person name="Lapidus A."/>
            <person name="Glavina Del Rio T."/>
            <person name="Nolan M."/>
            <person name="Tice H."/>
            <person name="Cheng J."/>
            <person name="Han C."/>
            <person name="Tapia R."/>
            <person name="Goodwin L."/>
            <person name="Pitluck S."/>
            <person name="Liolios K."/>
            <person name="Ivanova N."/>
            <person name="Mavromatis K."/>
            <person name="Mikhailova N."/>
            <person name="Ovchinnikova G."/>
            <person name="Pati A."/>
            <person name="Brambilla E."/>
            <person name="Chen A."/>
            <person name="Palaniappan K."/>
            <person name="Land M."/>
            <person name="Hauser L."/>
            <person name="Chang Y."/>
            <person name="Jeffries C."/>
            <person name="Rohde M."/>
            <person name="Sikorski J."/>
            <person name="Spring S."/>
            <person name="Goker M."/>
            <person name="Detter J."/>
            <person name="Woyke T."/>
            <person name="Bristow J."/>
            <person name="Eisen J."/>
            <person name="Markowitz V."/>
            <person name="Hugenholtz P."/>
            <person name="Kyrpides N."/>
            <person name="Klenk H."/>
        </authorList>
    </citation>
    <scope>NUCLEOTIDE SEQUENCE [LARGE SCALE GENOMIC DNA]</scope>
    <source>
        <strain evidence="4">DSM 12680 / TGB-C1</strain>
    </source>
</reference>
<dbReference type="PIRSF" id="PIRSF029950">
    <property type="entry name" value="Cas_CT1134"/>
    <property type="match status" value="1"/>
</dbReference>
<dbReference type="AlphaFoldDB" id="D7CNM5"/>
<dbReference type="eggNOG" id="ENOG502Z82V">
    <property type="taxonomic scope" value="Bacteria"/>
</dbReference>
<dbReference type="GO" id="GO:0004519">
    <property type="term" value="F:endonuclease activity"/>
    <property type="evidence" value="ECO:0007669"/>
    <property type="project" value="UniProtKB-UniRule"/>
</dbReference>
<dbReference type="Proteomes" id="UP000000378">
    <property type="component" value="Chromosome"/>
</dbReference>
<reference evidence="3 4" key="2">
    <citation type="journal article" date="2010" name="Stand. Genomic Sci.">
        <title>Complete genome sequence of Syntrophothermus lipocalidus type strain (TGB-C1).</title>
        <authorList>
            <person name="Djao O.D."/>
            <person name="Zhang X."/>
            <person name="Lucas S."/>
            <person name="Lapidus A."/>
            <person name="Del Rio T.G."/>
            <person name="Nolan M."/>
            <person name="Tice H."/>
            <person name="Cheng J.F."/>
            <person name="Han C."/>
            <person name="Tapia R."/>
            <person name="Goodwin L."/>
            <person name="Pitluck S."/>
            <person name="Liolios K."/>
            <person name="Ivanova N."/>
            <person name="Mavromatis K."/>
            <person name="Mikhailova N."/>
            <person name="Ovchinnikova G."/>
            <person name="Pati A."/>
            <person name="Brambilla E."/>
            <person name="Chen A."/>
            <person name="Palaniappan K."/>
            <person name="Land M."/>
            <person name="Hauser L."/>
            <person name="Chang Y.J."/>
            <person name="Jeffries C.D."/>
            <person name="Rohde M."/>
            <person name="Sikorski J."/>
            <person name="Spring S."/>
            <person name="Goker M."/>
            <person name="Detter J.C."/>
            <person name="Woyke T."/>
            <person name="Bristow J."/>
            <person name="Eisen J.A."/>
            <person name="Markowitz V."/>
            <person name="Hugenholtz P."/>
            <person name="Kyrpides N.C."/>
            <person name="Klenk H.P."/>
        </authorList>
    </citation>
    <scope>NUCLEOTIDE SEQUENCE [LARGE SCALE GENOMIC DNA]</scope>
    <source>
        <strain evidence="4">DSM 12680 / TGB-C1</strain>
    </source>
</reference>
<dbReference type="Gene3D" id="3.30.70.2660">
    <property type="match status" value="1"/>
</dbReference>
<dbReference type="STRING" id="643648.Slip_1547"/>
<evidence type="ECO:0000313" key="3">
    <source>
        <dbReference type="EMBL" id="ADI02310.1"/>
    </source>
</evidence>
<dbReference type="GO" id="GO:0051607">
    <property type="term" value="P:defense response to virus"/>
    <property type="evidence" value="ECO:0007669"/>
    <property type="project" value="UniProtKB-UniRule"/>
</dbReference>
<comment type="similarity">
    <text evidence="2">Belongs to the CRISPR-associated protein Cas5 family. Subtype I-C/Dvulg subfamily.</text>
</comment>
<protein>
    <recommendedName>
        <fullName evidence="2">pre-crRNA processing endonuclease</fullName>
        <ecNumber evidence="2">3.1.-.-</ecNumber>
    </recommendedName>
</protein>
<dbReference type="NCBIfam" id="TIGR01876">
    <property type="entry name" value="cas_Cas5d"/>
    <property type="match status" value="1"/>
</dbReference>
<dbReference type="HOGENOM" id="CLU_086014_0_0_9"/>
<sequence>MLGNYDVAVKVWGDLACFTRPEFKVERVTYRVMTPSAARGVLEAIFWKPEFRWEIREIWILNPIEELVVMRNEIDSRQSADTASFVVEERRQQRTGLFLKNPSYLIFADIRLKKETEHPKRKYTEQFLRRAERGRCHHQPYLGTRECSAYFSLPQGDEKPVSTSITIGNMLFDIAYCQSSERTDMSFFRHEDNTASVVYGFAQPLFFYAKVEKGVMRVPWDKYEELYRLEGVHVKGIS</sequence>